<comment type="caution">
    <text evidence="1">The sequence shown here is derived from an EMBL/GenBank/DDBJ whole genome shotgun (WGS) entry which is preliminary data.</text>
</comment>
<evidence type="ECO:0008006" key="3">
    <source>
        <dbReference type="Google" id="ProtNLM"/>
    </source>
</evidence>
<dbReference type="EMBL" id="AGBZ02000004">
    <property type="protein sequence ID" value="KAI92316.1"/>
    <property type="molecule type" value="Genomic_DNA"/>
</dbReference>
<protein>
    <recommendedName>
        <fullName evidence="3">Lipoprotein</fullName>
    </recommendedName>
</protein>
<dbReference type="AlphaFoldDB" id="A0AAI9T2L0"/>
<name>A0AAI9T2L0_SPIME</name>
<accession>A0AAI9T2L0</accession>
<sequence length="495" mass="58228">MKRLLTIFSVFVLGFGSSLGVVSCTVRAKHEPEEDEMEGHQDLEILNQIKKEAKQTLSTWWQTKTMIDIIKEYPEQISSFEELVTELKTKNDGLLTLTSTAISKYRFLHQLLVGFKAEFNNLNQDLQDRYSNYYVDTMPLFLGENDISFTLYNINFENIAKLLEDTPQAVLGIRVQVNIAYEVRFKELSPVQDNINKNVVIGNNIDILHNIIKQLAEYFSIFIDNILKKLDYNIIITEFSNYVDLPLVSVFRSLIEQKVKEKKIMFYWVNRFNNISGIMHDIFKENKYFYKDDSVLKWAKEGYNPNKLTKENFLKFYKQKYSFKEIGDYYVRGVATYINLEDMFIENMPLTEEGGGYRGQKLKTPVNVLVPKDKVDQQLEEFAKVTMDFWHYYQLETYSNGNLVFNMNQTNFDELVKSASVLEQKGEIITLLLIFKLIFNFFKNTLNLKSKFSTFMNANRYKYKVNFIKKQQSFVVELFCSKVKCQDETIVNFFL</sequence>
<evidence type="ECO:0000313" key="1">
    <source>
        <dbReference type="EMBL" id="KAI92316.1"/>
    </source>
</evidence>
<gene>
    <name evidence="1" type="ORF">SPM_006295</name>
</gene>
<organism evidence="1 2">
    <name type="scientific">Spiroplasma melliferum KC3</name>
    <dbReference type="NCBI Taxonomy" id="570509"/>
    <lineage>
        <taxon>Bacteria</taxon>
        <taxon>Bacillati</taxon>
        <taxon>Mycoplasmatota</taxon>
        <taxon>Mollicutes</taxon>
        <taxon>Entomoplasmatales</taxon>
        <taxon>Spiroplasmataceae</taxon>
        <taxon>Spiroplasma</taxon>
    </lineage>
</organism>
<proteinExistence type="predicted"/>
<dbReference type="RefSeq" id="WP_004028702.1">
    <property type="nucleotide sequence ID" value="NZ_AGBZ02000004.1"/>
</dbReference>
<reference evidence="1 2" key="1">
    <citation type="journal article" date="2012" name="J. Proteome Res.">
        <title>Application of Spiroplasma melliferum proteogenomic profiling for the discovery of virulence factors and pathogenicity mechanisms in host-associated spiroplasmas.</title>
        <authorList>
            <person name="Alexeev D."/>
            <person name="Kostrjukova E."/>
            <person name="Aliper A."/>
            <person name="Popenko A."/>
            <person name="Bazaleev N."/>
            <person name="Tyakht A."/>
            <person name="Selezneva O."/>
            <person name="Akopian T."/>
            <person name="Prichodko E."/>
            <person name="Kondratov I."/>
            <person name="Chukin M."/>
            <person name="Demina I."/>
            <person name="Galyamina M."/>
            <person name="Kamashev D."/>
            <person name="Vanyushkina A."/>
            <person name="Ladygina V."/>
            <person name="Levitskii S."/>
            <person name="Lazarev V."/>
            <person name="Govorun V."/>
        </authorList>
    </citation>
    <scope>NUCLEOTIDE SEQUENCE [LARGE SCALE GENOMIC DNA]</scope>
    <source>
        <strain evidence="1 2">KC3</strain>
    </source>
</reference>
<dbReference type="Proteomes" id="UP000004057">
    <property type="component" value="Unassembled WGS sequence"/>
</dbReference>
<dbReference type="PROSITE" id="PS51257">
    <property type="entry name" value="PROKAR_LIPOPROTEIN"/>
    <property type="match status" value="1"/>
</dbReference>
<evidence type="ECO:0000313" key="2">
    <source>
        <dbReference type="Proteomes" id="UP000004057"/>
    </source>
</evidence>